<proteinExistence type="predicted"/>
<dbReference type="KEGG" id="hhe:HH_1039"/>
<dbReference type="AlphaFoldDB" id="Q7VHC8"/>
<dbReference type="InterPro" id="IPR008571">
    <property type="entry name" value="HerA-like"/>
</dbReference>
<dbReference type="Pfam" id="PF01935">
    <property type="entry name" value="DUF87"/>
    <property type="match status" value="1"/>
</dbReference>
<dbReference type="eggNOG" id="COG0433">
    <property type="taxonomic scope" value="Bacteria"/>
</dbReference>
<dbReference type="InterPro" id="IPR002789">
    <property type="entry name" value="HerA_central"/>
</dbReference>
<feature type="domain" description="Helicase HerA central" evidence="1">
    <location>
        <begin position="210"/>
        <end position="498"/>
    </location>
</feature>
<keyword evidence="3" id="KW-1185">Reference proteome</keyword>
<evidence type="ECO:0000313" key="3">
    <source>
        <dbReference type="Proteomes" id="UP000002495"/>
    </source>
</evidence>
<protein>
    <recommendedName>
        <fullName evidence="1">Helicase HerA central domain-containing protein</fullName>
    </recommendedName>
</protein>
<name>Q7VHC8_HELHP</name>
<dbReference type="SUPFAM" id="SSF52540">
    <property type="entry name" value="P-loop containing nucleoside triphosphate hydrolases"/>
    <property type="match status" value="1"/>
</dbReference>
<organism evidence="2 3">
    <name type="scientific">Helicobacter hepaticus (strain ATCC 51449 / 3B1)</name>
    <dbReference type="NCBI Taxonomy" id="235279"/>
    <lineage>
        <taxon>Bacteria</taxon>
        <taxon>Pseudomonadati</taxon>
        <taxon>Campylobacterota</taxon>
        <taxon>Epsilonproteobacteria</taxon>
        <taxon>Campylobacterales</taxon>
        <taxon>Helicobacteraceae</taxon>
        <taxon>Helicobacter</taxon>
    </lineage>
</organism>
<dbReference type="RefSeq" id="WP_011115879.1">
    <property type="nucleotide sequence ID" value="NC_004917.1"/>
</dbReference>
<sequence length="632" mass="73803">MGITDEFQKKPQGELIEAKTKFFEEIKKDKNFVGSLYDLDYEEAKILVNDFDKNAIKGLPHGCLLVAIYNNELRQNQTEAILLRVIGVCEIPQKKEIIQSMTDSYISKKENRANTDPDIYTKYFYQFSGLSCRVLGTFFLDKDKKLIFGTDIENFLGAHNYRVYKPQKQQLQIIVNENTESSNNETQEKIGILRYASSQSYDEDKNYAPDVFLRTNDIVARRTAFFGMTRTGKSNTIKIIISAIENLNTKQERKIGQIIFDVNGEYTFSNRQDEGSIYDRFKQRVIRFSTSLKKSQQHPDVRAVQYNFYNDETLEESFNLLCDEITQSDKKADYITHFTNINMFENISDKNSSEYRNQERKKALYKCILYRAKFETPQQILKFSGFSSSTLNSIPREGLDIKKACEYFDEIKIDNNNGNIDKKYAEDKDWESLLKVFQGTKVSGYRFLTKFNYLHSLKGENDYKKDIDSALREGKIILVDLSTASTETQQKYIDRLCEYIFKKSMEKFTNDEEPEFIQMYFEEAHNIFPKDDKDLKNIYNRLAKEGAKLKIGISYSTQEVSSIAPSILKNTQNWFISHLNNKDEIKALEKYYDFADFSQNIIRNSDVGFARVKTYSNNFIVPVQIQKFEVRD</sequence>
<dbReference type="STRING" id="235279.HH_1039"/>
<reference evidence="2 3" key="1">
    <citation type="journal article" date="2003" name="Proc. Natl. Acad. Sci. U.S.A.">
        <title>The complete genome sequence of the carcinogenic bacterium Helicobacter hepaticus.</title>
        <authorList>
            <person name="Suerbaum S."/>
            <person name="Josenhans C."/>
            <person name="Sterzenbach T."/>
            <person name="Drescher B."/>
            <person name="Brandt P."/>
            <person name="Bell M."/>
            <person name="Droege M."/>
            <person name="Fartmann B."/>
            <person name="Fischer H.-P."/>
            <person name="Ge Z."/>
            <person name="Hoerster A."/>
            <person name="Holland R."/>
            <person name="Klein K."/>
            <person name="Koenig J."/>
            <person name="Macko L."/>
            <person name="Mendz G.L."/>
            <person name="Nyakatura G."/>
            <person name="Schauer D.B."/>
            <person name="Shen Z."/>
            <person name="Weber J."/>
            <person name="Frosch M."/>
            <person name="Fox J.G."/>
        </authorList>
    </citation>
    <scope>NUCLEOTIDE SEQUENCE [LARGE SCALE GENOMIC DNA]</scope>
    <source>
        <strain evidence="3">ATCC 51449 / 3B1</strain>
    </source>
</reference>
<gene>
    <name evidence="2" type="ordered locus">HH_1039</name>
</gene>
<dbReference type="InterPro" id="IPR027417">
    <property type="entry name" value="P-loop_NTPase"/>
</dbReference>
<accession>Q7VHC8</accession>
<dbReference type="HOGENOM" id="CLU_412596_0_0_7"/>
<dbReference type="EMBL" id="AE017125">
    <property type="protein sequence ID" value="AAP77636.1"/>
    <property type="molecule type" value="Genomic_DNA"/>
</dbReference>
<evidence type="ECO:0000259" key="1">
    <source>
        <dbReference type="Pfam" id="PF01935"/>
    </source>
</evidence>
<dbReference type="Proteomes" id="UP000002495">
    <property type="component" value="Chromosome"/>
</dbReference>
<dbReference type="OrthoDB" id="9806951at2"/>
<dbReference type="Gene3D" id="3.40.50.300">
    <property type="entry name" value="P-loop containing nucleotide triphosphate hydrolases"/>
    <property type="match status" value="2"/>
</dbReference>
<dbReference type="PANTHER" id="PTHR42957:SF1">
    <property type="entry name" value="HELICASE MJ1565-RELATED"/>
    <property type="match status" value="1"/>
</dbReference>
<evidence type="ECO:0000313" key="2">
    <source>
        <dbReference type="EMBL" id="AAP77636.1"/>
    </source>
</evidence>
<dbReference type="PANTHER" id="PTHR42957">
    <property type="entry name" value="HELICASE MJ1565-RELATED"/>
    <property type="match status" value="1"/>
</dbReference>